<dbReference type="SFLD" id="SFLDF00027">
    <property type="entry name" value="p-type_atpase"/>
    <property type="match status" value="1"/>
</dbReference>
<evidence type="ECO:0000256" key="7">
    <source>
        <dbReference type="ARBA" id="ARBA00022989"/>
    </source>
</evidence>
<dbReference type="InterPro" id="IPR006068">
    <property type="entry name" value="ATPase_P-typ_cation-transptr_C"/>
</dbReference>
<dbReference type="NCBIfam" id="TIGR01494">
    <property type="entry name" value="ATPase_P-type"/>
    <property type="match status" value="2"/>
</dbReference>
<dbReference type="Gene3D" id="3.40.50.1000">
    <property type="entry name" value="HAD superfamily/HAD-like"/>
    <property type="match status" value="1"/>
</dbReference>
<dbReference type="Pfam" id="PF00690">
    <property type="entry name" value="Cation_ATPase_N"/>
    <property type="match status" value="1"/>
</dbReference>
<dbReference type="PANTHER" id="PTHR43294">
    <property type="entry name" value="SODIUM/POTASSIUM-TRANSPORTING ATPASE SUBUNIT ALPHA"/>
    <property type="match status" value="1"/>
</dbReference>
<dbReference type="InterPro" id="IPR050510">
    <property type="entry name" value="Cation_transp_ATPase_P-type"/>
</dbReference>
<evidence type="ECO:0000313" key="13">
    <source>
        <dbReference type="Proteomes" id="UP000563426"/>
    </source>
</evidence>
<reference evidence="12 13" key="1">
    <citation type="submission" date="2020-05" db="EMBL/GenBank/DDBJ databases">
        <authorList>
            <person name="Whitworth D."/>
        </authorList>
    </citation>
    <scope>NUCLEOTIDE SEQUENCE [LARGE SCALE GENOMIC DNA]</scope>
    <source>
        <strain evidence="12 13">AB043B</strain>
    </source>
</reference>
<keyword evidence="6" id="KW-1278">Translocase</keyword>
<dbReference type="Pfam" id="PF00122">
    <property type="entry name" value="E1-E2_ATPase"/>
    <property type="match status" value="1"/>
</dbReference>
<dbReference type="EMBL" id="JABFJV010000103">
    <property type="protein sequence ID" value="NOK35304.1"/>
    <property type="molecule type" value="Genomic_DNA"/>
</dbReference>
<dbReference type="GO" id="GO:0005524">
    <property type="term" value="F:ATP binding"/>
    <property type="evidence" value="ECO:0007669"/>
    <property type="project" value="UniProtKB-KW"/>
</dbReference>
<dbReference type="Gene3D" id="2.70.150.10">
    <property type="entry name" value="Calcium-transporting ATPase, cytoplasmic transduction domain A"/>
    <property type="match status" value="1"/>
</dbReference>
<gene>
    <name evidence="12" type="ORF">HMI49_19055</name>
</gene>
<dbReference type="GO" id="GO:0030007">
    <property type="term" value="P:intracellular potassium ion homeostasis"/>
    <property type="evidence" value="ECO:0007669"/>
    <property type="project" value="TreeGrafter"/>
</dbReference>
<dbReference type="PRINTS" id="PR00119">
    <property type="entry name" value="CATATPASE"/>
</dbReference>
<dbReference type="GO" id="GO:1990573">
    <property type="term" value="P:potassium ion import across plasma membrane"/>
    <property type="evidence" value="ECO:0007669"/>
    <property type="project" value="TreeGrafter"/>
</dbReference>
<evidence type="ECO:0000313" key="12">
    <source>
        <dbReference type="EMBL" id="NOK35304.1"/>
    </source>
</evidence>
<accession>A0A7Y4NS89</accession>
<dbReference type="PROSITE" id="PS00154">
    <property type="entry name" value="ATPASE_E1_E2"/>
    <property type="match status" value="1"/>
</dbReference>
<feature type="domain" description="Cation-transporting P-type ATPase N-terminal" evidence="11">
    <location>
        <begin position="107"/>
        <end position="180"/>
    </location>
</feature>
<evidence type="ECO:0000256" key="5">
    <source>
        <dbReference type="ARBA" id="ARBA00022840"/>
    </source>
</evidence>
<feature type="transmembrane region" description="Helical" evidence="10">
    <location>
        <begin position="941"/>
        <end position="963"/>
    </location>
</feature>
<dbReference type="GO" id="GO:0005391">
    <property type="term" value="F:P-type sodium:potassium-exchanging transporter activity"/>
    <property type="evidence" value="ECO:0007669"/>
    <property type="project" value="TreeGrafter"/>
</dbReference>
<keyword evidence="4" id="KW-0547">Nucleotide-binding</keyword>
<dbReference type="InterPro" id="IPR001757">
    <property type="entry name" value="P_typ_ATPase"/>
</dbReference>
<dbReference type="GO" id="GO:1902600">
    <property type="term" value="P:proton transmembrane transport"/>
    <property type="evidence" value="ECO:0007669"/>
    <property type="project" value="TreeGrafter"/>
</dbReference>
<dbReference type="InterPro" id="IPR023214">
    <property type="entry name" value="HAD_sf"/>
</dbReference>
<dbReference type="InterPro" id="IPR018303">
    <property type="entry name" value="ATPase_P-typ_P_site"/>
</dbReference>
<dbReference type="InterPro" id="IPR004014">
    <property type="entry name" value="ATPase_P-typ_cation-transptr_N"/>
</dbReference>
<comment type="caution">
    <text evidence="12">The sequence shown here is derived from an EMBL/GenBank/DDBJ whole genome shotgun (WGS) entry which is preliminary data.</text>
</comment>
<keyword evidence="13" id="KW-1185">Reference proteome</keyword>
<dbReference type="InterPro" id="IPR023298">
    <property type="entry name" value="ATPase_P-typ_TM_dom_sf"/>
</dbReference>
<dbReference type="GO" id="GO:0036376">
    <property type="term" value="P:sodium ion export across plasma membrane"/>
    <property type="evidence" value="ECO:0007669"/>
    <property type="project" value="TreeGrafter"/>
</dbReference>
<keyword evidence="7 10" id="KW-1133">Transmembrane helix</keyword>
<evidence type="ECO:0000256" key="1">
    <source>
        <dbReference type="ARBA" id="ARBA00004141"/>
    </source>
</evidence>
<keyword evidence="8 10" id="KW-0472">Membrane</keyword>
<keyword evidence="3 10" id="KW-0812">Transmembrane</keyword>
<evidence type="ECO:0000256" key="9">
    <source>
        <dbReference type="SAM" id="MobiDB-lite"/>
    </source>
</evidence>
<dbReference type="SUPFAM" id="SSF56784">
    <property type="entry name" value="HAD-like"/>
    <property type="match status" value="1"/>
</dbReference>
<sequence length="989" mass="104008">MLVFFMDGHAAPARVVRHSTTARRLRLEVPGLQWNHVLGERLERTFATWPGIQEVHAEPRTGRLLVRYAPEAPLLARLRQQPDEPVAWPIPHQARPVPGTRSAPREPWHAMTVEAVLARLDSTDQGLTSEEAARRLKHYGPNLVVAEKPRSRLSMLGSQLATVPTLLLVGSAGASVLAGDTVEATAILTVVGLNAGIGYRIERRNQELLSSWQKLEAGAAQVLRGGVLLTLPVAELVPGDVVLLRAGDVLPADVRVLDAHRLTADEAPLTGESEPQAKQAAPVDARAPLAERTSLLFAGTVVASGHGRALVVATGADTEQARVRELVAQESAPPTPLTRKLGQLDRRVAVASVGAAGLSALVGLAHGRSGPQVLRGAVALGVAALPEGLPLVATAALVRAMQRLHARGLVVRRVSSAEALGGVTVICTDKTGTLTRNEMRLEVLDLGDGALELSSLRPRPDAVLDDPPTLALALALLNSDVDVHRSGKELAVSGSSTEKALVAAAHAAGLDGAALRRAFPRCHLLERSEGIHYVVSVHRAPGGGMVAFVKGAPEQVLTLCERDLKGPLDARMRERLARRNDALAADGLRVLGLAWRRLPADGGHAPADGYTFIGFVGLRDPLREGAAESVRRARGAGIRTVILTGDQPRTAEAIARQVGLEGDTLTPATLAQMLELPAAELSRRLERTAVLARVTPENKRDLVKALRAHGETVAMAGDGINDAPALQAADVGVAVGVRSSDMARAVADVVMASEDLRSIMSAVGEGRIVQDNLRRALRFLFATNLSEMTLVLGAGLLGLSEPLTPLQLLWINLLTDTLPGIALAMEPGDPAVLDRPPAPPGMPLLTRPAVRRVVRDGALMAGVGGLGLALGGPPLAFGTLTAVQLGYSAVCRAPRQARRHLPTDGEWRLPAFIGGAAAVHVAALTLPPLRRVLGLPPPTALTFGGLAVGLVLPALMGAVPTWSGQGPRRVRRREPGPVTDATSPPEATP</sequence>
<dbReference type="GO" id="GO:0016887">
    <property type="term" value="F:ATP hydrolysis activity"/>
    <property type="evidence" value="ECO:0007669"/>
    <property type="project" value="InterPro"/>
</dbReference>
<dbReference type="InterPro" id="IPR023299">
    <property type="entry name" value="ATPase_P-typ_cyto_dom_N"/>
</dbReference>
<dbReference type="Pfam" id="PF00689">
    <property type="entry name" value="Cation_ATPase_C"/>
    <property type="match status" value="1"/>
</dbReference>
<protein>
    <submittedName>
        <fullName evidence="12">Cation-transporting P-type ATPase</fullName>
    </submittedName>
</protein>
<dbReference type="GO" id="GO:0006883">
    <property type="term" value="P:intracellular sodium ion homeostasis"/>
    <property type="evidence" value="ECO:0007669"/>
    <property type="project" value="TreeGrafter"/>
</dbReference>
<dbReference type="SUPFAM" id="SSF81665">
    <property type="entry name" value="Calcium ATPase, transmembrane domain M"/>
    <property type="match status" value="1"/>
</dbReference>
<evidence type="ECO:0000256" key="8">
    <source>
        <dbReference type="ARBA" id="ARBA00023136"/>
    </source>
</evidence>
<keyword evidence="5" id="KW-0067">ATP-binding</keyword>
<evidence type="ECO:0000256" key="6">
    <source>
        <dbReference type="ARBA" id="ARBA00022967"/>
    </source>
</evidence>
<evidence type="ECO:0000256" key="2">
    <source>
        <dbReference type="ARBA" id="ARBA00005675"/>
    </source>
</evidence>
<evidence type="ECO:0000256" key="3">
    <source>
        <dbReference type="ARBA" id="ARBA00022692"/>
    </source>
</evidence>
<comment type="subcellular location">
    <subcellularLocation>
        <location evidence="1">Membrane</location>
        <topology evidence="1">Multi-pass membrane protein</topology>
    </subcellularLocation>
</comment>
<evidence type="ECO:0000256" key="4">
    <source>
        <dbReference type="ARBA" id="ARBA00022741"/>
    </source>
</evidence>
<dbReference type="InterPro" id="IPR044492">
    <property type="entry name" value="P_typ_ATPase_HD_dom"/>
</dbReference>
<dbReference type="Proteomes" id="UP000563426">
    <property type="component" value="Unassembled WGS sequence"/>
</dbReference>
<dbReference type="AlphaFoldDB" id="A0A7Y4NS89"/>
<feature type="transmembrane region" description="Helical" evidence="10">
    <location>
        <begin position="858"/>
        <end position="887"/>
    </location>
</feature>
<feature type="region of interest" description="Disordered" evidence="9">
    <location>
        <begin position="86"/>
        <end position="105"/>
    </location>
</feature>
<evidence type="ECO:0000256" key="10">
    <source>
        <dbReference type="SAM" id="Phobius"/>
    </source>
</evidence>
<name>A0A7Y4NS89_9BACT</name>
<dbReference type="InterPro" id="IPR036412">
    <property type="entry name" value="HAD-like_sf"/>
</dbReference>
<dbReference type="SMART" id="SM00831">
    <property type="entry name" value="Cation_ATPase_N"/>
    <property type="match status" value="1"/>
</dbReference>
<organism evidence="12 13">
    <name type="scientific">Corallococcus exercitus</name>
    <dbReference type="NCBI Taxonomy" id="2316736"/>
    <lineage>
        <taxon>Bacteria</taxon>
        <taxon>Pseudomonadati</taxon>
        <taxon>Myxococcota</taxon>
        <taxon>Myxococcia</taxon>
        <taxon>Myxococcales</taxon>
        <taxon>Cystobacterineae</taxon>
        <taxon>Myxococcaceae</taxon>
        <taxon>Corallococcus</taxon>
    </lineage>
</organism>
<dbReference type="PANTHER" id="PTHR43294:SF20">
    <property type="entry name" value="P-TYPE ATPASE"/>
    <property type="match status" value="1"/>
</dbReference>
<feature type="region of interest" description="Disordered" evidence="9">
    <location>
        <begin position="962"/>
        <end position="989"/>
    </location>
</feature>
<proteinExistence type="inferred from homology"/>
<feature type="transmembrane region" description="Helical" evidence="10">
    <location>
        <begin position="907"/>
        <end position="929"/>
    </location>
</feature>
<dbReference type="Gene3D" id="1.20.1110.10">
    <property type="entry name" value="Calcium-transporting ATPase, transmembrane domain"/>
    <property type="match status" value="1"/>
</dbReference>
<dbReference type="PRINTS" id="PR00120">
    <property type="entry name" value="HATPASE"/>
</dbReference>
<dbReference type="Pfam" id="PF13246">
    <property type="entry name" value="Cation_ATPase"/>
    <property type="match status" value="1"/>
</dbReference>
<dbReference type="Gene3D" id="3.40.1110.10">
    <property type="entry name" value="Calcium-transporting ATPase, cytoplasmic domain N"/>
    <property type="match status" value="1"/>
</dbReference>
<dbReference type="SFLD" id="SFLDS00003">
    <property type="entry name" value="Haloacid_Dehalogenase"/>
    <property type="match status" value="1"/>
</dbReference>
<dbReference type="SFLD" id="SFLDG00002">
    <property type="entry name" value="C1.7:_P-type_atpase_like"/>
    <property type="match status" value="1"/>
</dbReference>
<dbReference type="InterPro" id="IPR008250">
    <property type="entry name" value="ATPase_P-typ_transduc_dom_A_sf"/>
</dbReference>
<dbReference type="GO" id="GO:0005886">
    <property type="term" value="C:plasma membrane"/>
    <property type="evidence" value="ECO:0007669"/>
    <property type="project" value="TreeGrafter"/>
</dbReference>
<dbReference type="SUPFAM" id="SSF81653">
    <property type="entry name" value="Calcium ATPase, transduction domain A"/>
    <property type="match status" value="1"/>
</dbReference>
<dbReference type="InterPro" id="IPR059000">
    <property type="entry name" value="ATPase_P-type_domA"/>
</dbReference>
<evidence type="ECO:0000259" key="11">
    <source>
        <dbReference type="SMART" id="SM00831"/>
    </source>
</evidence>
<comment type="similarity">
    <text evidence="2">Belongs to the cation transport ATPase (P-type) (TC 3.A.3) family. Type IIA subfamily.</text>
</comment>